<accession>B4LDH7</accession>
<evidence type="ECO:0000256" key="3">
    <source>
        <dbReference type="PIRNR" id="PIRNR028729"/>
    </source>
</evidence>
<dbReference type="InterPro" id="IPR011333">
    <property type="entry name" value="SKP1/BTB/POZ_sf"/>
</dbReference>
<evidence type="ECO:0000313" key="4">
    <source>
        <dbReference type="EMBL" id="EDW68915.1"/>
    </source>
</evidence>
<dbReference type="InterPro" id="IPR016897">
    <property type="entry name" value="SKP1"/>
</dbReference>
<dbReference type="PIRSF" id="PIRSF028729">
    <property type="entry name" value="E3_ubiquit_lig_SCF_Skp"/>
    <property type="match status" value="1"/>
</dbReference>
<sequence>MSQPSQALQIRTSDGIVFDVCLEVAQQMGLTHSWLQSERGDLKCSDGPDDDANVMPLNRVRSDIFKLVLDWCQAVQTVDTPLEHKEMLQHQRSLFQRILTESNATDSTIFELIIAADYLNIDGLLQAGTQHVADVINGCDSVEAIRERFHIMYEGEIDE</sequence>
<dbReference type="EMBL" id="CH940647">
    <property type="protein sequence ID" value="EDW68915.1"/>
    <property type="molecule type" value="Genomic_DNA"/>
</dbReference>
<dbReference type="SUPFAM" id="SSF81382">
    <property type="entry name" value="Skp1 dimerisation domain-like"/>
    <property type="match status" value="1"/>
</dbReference>
<dbReference type="OMA" id="QQMGLTH"/>
<comment type="pathway">
    <text evidence="3">Protein modification; protein ubiquitination.</text>
</comment>
<dbReference type="SMART" id="SM00512">
    <property type="entry name" value="Skp1"/>
    <property type="match status" value="1"/>
</dbReference>
<dbReference type="InterPro" id="IPR036296">
    <property type="entry name" value="SKP1-like_dim_sf"/>
</dbReference>
<gene>
    <name evidence="4" type="primary">Dvir\GJ12411</name>
    <name evidence="4" type="ORF">Dvir_GJ12411</name>
</gene>
<name>B4LDH7_DROVI</name>
<dbReference type="PANTHER" id="PTHR11165">
    <property type="entry name" value="SKP1"/>
    <property type="match status" value="1"/>
</dbReference>
<dbReference type="FunCoup" id="B4LDH7">
    <property type="interactions" value="329"/>
</dbReference>
<dbReference type="GO" id="GO:0006511">
    <property type="term" value="P:ubiquitin-dependent protein catabolic process"/>
    <property type="evidence" value="ECO:0007669"/>
    <property type="project" value="InterPro"/>
</dbReference>
<dbReference type="PhylomeDB" id="B4LDH7"/>
<evidence type="ECO:0000256" key="2">
    <source>
        <dbReference type="ARBA" id="ARBA00022786"/>
    </source>
</evidence>
<dbReference type="eggNOG" id="KOG1724">
    <property type="taxonomic scope" value="Eukaryota"/>
</dbReference>
<dbReference type="HOGENOM" id="CLU_059252_9_0_1"/>
<reference evidence="4 5" key="1">
    <citation type="journal article" date="2007" name="Nature">
        <title>Evolution of genes and genomes on the Drosophila phylogeny.</title>
        <authorList>
            <consortium name="Drosophila 12 Genomes Consortium"/>
            <person name="Clark A.G."/>
            <person name="Eisen M.B."/>
            <person name="Smith D.R."/>
            <person name="Bergman C.M."/>
            <person name="Oliver B."/>
            <person name="Markow T.A."/>
            <person name="Kaufman T.C."/>
            <person name="Kellis M."/>
            <person name="Gelbart W."/>
            <person name="Iyer V.N."/>
            <person name="Pollard D.A."/>
            <person name="Sackton T.B."/>
            <person name="Larracuente A.M."/>
            <person name="Singh N.D."/>
            <person name="Abad J.P."/>
            <person name="Abt D.N."/>
            <person name="Adryan B."/>
            <person name="Aguade M."/>
            <person name="Akashi H."/>
            <person name="Anderson W.W."/>
            <person name="Aquadro C.F."/>
            <person name="Ardell D.H."/>
            <person name="Arguello R."/>
            <person name="Artieri C.G."/>
            <person name="Barbash D.A."/>
            <person name="Barker D."/>
            <person name="Barsanti P."/>
            <person name="Batterham P."/>
            <person name="Batzoglou S."/>
            <person name="Begun D."/>
            <person name="Bhutkar A."/>
            <person name="Blanco E."/>
            <person name="Bosak S.A."/>
            <person name="Bradley R.K."/>
            <person name="Brand A.D."/>
            <person name="Brent M.R."/>
            <person name="Brooks A.N."/>
            <person name="Brown R.H."/>
            <person name="Butlin R.K."/>
            <person name="Caggese C."/>
            <person name="Calvi B.R."/>
            <person name="Bernardo de Carvalho A."/>
            <person name="Caspi A."/>
            <person name="Castrezana S."/>
            <person name="Celniker S.E."/>
            <person name="Chang J.L."/>
            <person name="Chapple C."/>
            <person name="Chatterji S."/>
            <person name="Chinwalla A."/>
            <person name="Civetta A."/>
            <person name="Clifton S.W."/>
            <person name="Comeron J.M."/>
            <person name="Costello J.C."/>
            <person name="Coyne J.A."/>
            <person name="Daub J."/>
            <person name="David R.G."/>
            <person name="Delcher A.L."/>
            <person name="Delehaunty K."/>
            <person name="Do C.B."/>
            <person name="Ebling H."/>
            <person name="Edwards K."/>
            <person name="Eickbush T."/>
            <person name="Evans J.D."/>
            <person name="Filipski A."/>
            <person name="Findeiss S."/>
            <person name="Freyhult E."/>
            <person name="Fulton L."/>
            <person name="Fulton R."/>
            <person name="Garcia A.C."/>
            <person name="Gardiner A."/>
            <person name="Garfield D.A."/>
            <person name="Garvin B.E."/>
            <person name="Gibson G."/>
            <person name="Gilbert D."/>
            <person name="Gnerre S."/>
            <person name="Godfrey J."/>
            <person name="Good R."/>
            <person name="Gotea V."/>
            <person name="Gravely B."/>
            <person name="Greenberg A.J."/>
            <person name="Griffiths-Jones S."/>
            <person name="Gross S."/>
            <person name="Guigo R."/>
            <person name="Gustafson E.A."/>
            <person name="Haerty W."/>
            <person name="Hahn M.W."/>
            <person name="Halligan D.L."/>
            <person name="Halpern A.L."/>
            <person name="Halter G.M."/>
            <person name="Han M.V."/>
            <person name="Heger A."/>
            <person name="Hillier L."/>
            <person name="Hinrichs A.S."/>
            <person name="Holmes I."/>
            <person name="Hoskins R.A."/>
            <person name="Hubisz M.J."/>
            <person name="Hultmark D."/>
            <person name="Huntley M.A."/>
            <person name="Jaffe D.B."/>
            <person name="Jagadeeshan S."/>
            <person name="Jeck W.R."/>
            <person name="Johnson J."/>
            <person name="Jones C.D."/>
            <person name="Jordan W.C."/>
            <person name="Karpen G.H."/>
            <person name="Kataoka E."/>
            <person name="Keightley P.D."/>
            <person name="Kheradpour P."/>
            <person name="Kirkness E.F."/>
            <person name="Koerich L.B."/>
            <person name="Kristiansen K."/>
            <person name="Kudrna D."/>
            <person name="Kulathinal R.J."/>
            <person name="Kumar S."/>
            <person name="Kwok R."/>
            <person name="Lander E."/>
            <person name="Langley C.H."/>
            <person name="Lapoint R."/>
            <person name="Lazzaro B.P."/>
            <person name="Lee S.J."/>
            <person name="Levesque L."/>
            <person name="Li R."/>
            <person name="Lin C.F."/>
            <person name="Lin M.F."/>
            <person name="Lindblad-Toh K."/>
            <person name="Llopart A."/>
            <person name="Long M."/>
            <person name="Low L."/>
            <person name="Lozovsky E."/>
            <person name="Lu J."/>
            <person name="Luo M."/>
            <person name="Machado C.A."/>
            <person name="Makalowski W."/>
            <person name="Marzo M."/>
            <person name="Matsuda M."/>
            <person name="Matzkin L."/>
            <person name="McAllister B."/>
            <person name="McBride C.S."/>
            <person name="McKernan B."/>
            <person name="McKernan K."/>
            <person name="Mendez-Lago M."/>
            <person name="Minx P."/>
            <person name="Mollenhauer M.U."/>
            <person name="Montooth K."/>
            <person name="Mount S.M."/>
            <person name="Mu X."/>
            <person name="Myers E."/>
            <person name="Negre B."/>
            <person name="Newfeld S."/>
            <person name="Nielsen R."/>
            <person name="Noor M.A."/>
            <person name="O'Grady P."/>
            <person name="Pachter L."/>
            <person name="Papaceit M."/>
            <person name="Parisi M.J."/>
            <person name="Parisi M."/>
            <person name="Parts L."/>
            <person name="Pedersen J.S."/>
            <person name="Pesole G."/>
            <person name="Phillippy A.M."/>
            <person name="Ponting C.P."/>
            <person name="Pop M."/>
            <person name="Porcelli D."/>
            <person name="Powell J.R."/>
            <person name="Prohaska S."/>
            <person name="Pruitt K."/>
            <person name="Puig M."/>
            <person name="Quesneville H."/>
            <person name="Ram K.R."/>
            <person name="Rand D."/>
            <person name="Rasmussen M.D."/>
            <person name="Reed L.K."/>
            <person name="Reenan R."/>
            <person name="Reily A."/>
            <person name="Remington K.A."/>
            <person name="Rieger T.T."/>
            <person name="Ritchie M.G."/>
            <person name="Robin C."/>
            <person name="Rogers Y.H."/>
            <person name="Rohde C."/>
            <person name="Rozas J."/>
            <person name="Rubenfield M.J."/>
            <person name="Ruiz A."/>
            <person name="Russo S."/>
            <person name="Salzberg S.L."/>
            <person name="Sanchez-Gracia A."/>
            <person name="Saranga D.J."/>
            <person name="Sato H."/>
            <person name="Schaeffer S.W."/>
            <person name="Schatz M.C."/>
            <person name="Schlenke T."/>
            <person name="Schwartz R."/>
            <person name="Segarra C."/>
            <person name="Singh R.S."/>
            <person name="Sirot L."/>
            <person name="Sirota M."/>
            <person name="Sisneros N.B."/>
            <person name="Smith C.D."/>
            <person name="Smith T.F."/>
            <person name="Spieth J."/>
            <person name="Stage D.E."/>
            <person name="Stark A."/>
            <person name="Stephan W."/>
            <person name="Strausberg R.L."/>
            <person name="Strempel S."/>
            <person name="Sturgill D."/>
            <person name="Sutton G."/>
            <person name="Sutton G.G."/>
            <person name="Tao W."/>
            <person name="Teichmann S."/>
            <person name="Tobari Y.N."/>
            <person name="Tomimura Y."/>
            <person name="Tsolas J.M."/>
            <person name="Valente V.L."/>
            <person name="Venter E."/>
            <person name="Venter J.C."/>
            <person name="Vicario S."/>
            <person name="Vieira F.G."/>
            <person name="Vilella A.J."/>
            <person name="Villasante A."/>
            <person name="Walenz B."/>
            <person name="Wang J."/>
            <person name="Wasserman M."/>
            <person name="Watts T."/>
            <person name="Wilson D."/>
            <person name="Wilson R.K."/>
            <person name="Wing R.A."/>
            <person name="Wolfner M.F."/>
            <person name="Wong A."/>
            <person name="Wong G.K."/>
            <person name="Wu C.I."/>
            <person name="Wu G."/>
            <person name="Yamamoto D."/>
            <person name="Yang H.P."/>
            <person name="Yang S.P."/>
            <person name="Yorke J.A."/>
            <person name="Yoshida K."/>
            <person name="Zdobnov E."/>
            <person name="Zhang P."/>
            <person name="Zhang Y."/>
            <person name="Zimin A.V."/>
            <person name="Baldwin J."/>
            <person name="Abdouelleil A."/>
            <person name="Abdulkadir J."/>
            <person name="Abebe A."/>
            <person name="Abera B."/>
            <person name="Abreu J."/>
            <person name="Acer S.C."/>
            <person name="Aftuck L."/>
            <person name="Alexander A."/>
            <person name="An P."/>
            <person name="Anderson E."/>
            <person name="Anderson S."/>
            <person name="Arachi H."/>
            <person name="Azer M."/>
            <person name="Bachantsang P."/>
            <person name="Barry A."/>
            <person name="Bayul T."/>
            <person name="Berlin A."/>
            <person name="Bessette D."/>
            <person name="Bloom T."/>
            <person name="Blye J."/>
            <person name="Boguslavskiy L."/>
            <person name="Bonnet C."/>
            <person name="Boukhgalter B."/>
            <person name="Bourzgui I."/>
            <person name="Brown A."/>
            <person name="Cahill P."/>
            <person name="Channer S."/>
            <person name="Cheshatsang Y."/>
            <person name="Chuda L."/>
            <person name="Citroen M."/>
            <person name="Collymore A."/>
            <person name="Cooke P."/>
            <person name="Costello M."/>
            <person name="D'Aco K."/>
            <person name="Daza R."/>
            <person name="De Haan G."/>
            <person name="DeGray S."/>
            <person name="DeMaso C."/>
            <person name="Dhargay N."/>
            <person name="Dooley K."/>
            <person name="Dooley E."/>
            <person name="Doricent M."/>
            <person name="Dorje P."/>
            <person name="Dorjee K."/>
            <person name="Dupes A."/>
            <person name="Elong R."/>
            <person name="Falk J."/>
            <person name="Farina A."/>
            <person name="Faro S."/>
            <person name="Ferguson D."/>
            <person name="Fisher S."/>
            <person name="Foley C.D."/>
            <person name="Franke A."/>
            <person name="Friedrich D."/>
            <person name="Gadbois L."/>
            <person name="Gearin G."/>
            <person name="Gearin C.R."/>
            <person name="Giannoukos G."/>
            <person name="Goode T."/>
            <person name="Graham J."/>
            <person name="Grandbois E."/>
            <person name="Grewal S."/>
            <person name="Gyaltsen K."/>
            <person name="Hafez N."/>
            <person name="Hagos B."/>
            <person name="Hall J."/>
            <person name="Henson C."/>
            <person name="Hollinger A."/>
            <person name="Honan T."/>
            <person name="Huard M.D."/>
            <person name="Hughes L."/>
            <person name="Hurhula B."/>
            <person name="Husby M.E."/>
            <person name="Kamat A."/>
            <person name="Kanga B."/>
            <person name="Kashin S."/>
            <person name="Khazanovich D."/>
            <person name="Kisner P."/>
            <person name="Lance K."/>
            <person name="Lara M."/>
            <person name="Lee W."/>
            <person name="Lennon N."/>
            <person name="Letendre F."/>
            <person name="LeVine R."/>
            <person name="Lipovsky A."/>
            <person name="Liu X."/>
            <person name="Liu J."/>
            <person name="Liu S."/>
            <person name="Lokyitsang T."/>
            <person name="Lokyitsang Y."/>
            <person name="Lubonja R."/>
            <person name="Lui A."/>
            <person name="MacDonald P."/>
            <person name="Magnisalis V."/>
            <person name="Maru K."/>
            <person name="Matthews C."/>
            <person name="McCusker W."/>
            <person name="McDonough S."/>
            <person name="Mehta T."/>
            <person name="Meldrim J."/>
            <person name="Meneus L."/>
            <person name="Mihai O."/>
            <person name="Mihalev A."/>
            <person name="Mihova T."/>
            <person name="Mittelman R."/>
            <person name="Mlenga V."/>
            <person name="Montmayeur A."/>
            <person name="Mulrain L."/>
            <person name="Navidi A."/>
            <person name="Naylor J."/>
            <person name="Negash T."/>
            <person name="Nguyen T."/>
            <person name="Nguyen N."/>
            <person name="Nicol R."/>
            <person name="Norbu C."/>
            <person name="Norbu N."/>
            <person name="Novod N."/>
            <person name="O'Neill B."/>
            <person name="Osman S."/>
            <person name="Markiewicz E."/>
            <person name="Oyono O.L."/>
            <person name="Patti C."/>
            <person name="Phunkhang P."/>
            <person name="Pierre F."/>
            <person name="Priest M."/>
            <person name="Raghuraman S."/>
            <person name="Rege F."/>
            <person name="Reyes R."/>
            <person name="Rise C."/>
            <person name="Rogov P."/>
            <person name="Ross K."/>
            <person name="Ryan E."/>
            <person name="Settipalli S."/>
            <person name="Shea T."/>
            <person name="Sherpa N."/>
            <person name="Shi L."/>
            <person name="Shih D."/>
            <person name="Sparrow T."/>
            <person name="Spaulding J."/>
            <person name="Stalker J."/>
            <person name="Stange-Thomann N."/>
            <person name="Stavropoulos S."/>
            <person name="Stone C."/>
            <person name="Strader C."/>
            <person name="Tesfaye S."/>
            <person name="Thomson T."/>
            <person name="Thoulutsang Y."/>
            <person name="Thoulutsang D."/>
            <person name="Topham K."/>
            <person name="Topping I."/>
            <person name="Tsamla T."/>
            <person name="Vassiliev H."/>
            <person name="Vo A."/>
            <person name="Wangchuk T."/>
            <person name="Wangdi T."/>
            <person name="Weiand M."/>
            <person name="Wilkinson J."/>
            <person name="Wilson A."/>
            <person name="Yadav S."/>
            <person name="Young G."/>
            <person name="Yu Q."/>
            <person name="Zembek L."/>
            <person name="Zhong D."/>
            <person name="Zimmer A."/>
            <person name="Zwirko Z."/>
            <person name="Jaffe D.B."/>
            <person name="Alvarez P."/>
            <person name="Brockman W."/>
            <person name="Butler J."/>
            <person name="Chin C."/>
            <person name="Gnerre S."/>
            <person name="Grabherr M."/>
            <person name="Kleber M."/>
            <person name="Mauceli E."/>
            <person name="MacCallum I."/>
        </authorList>
    </citation>
    <scope>NUCLEOTIDE SEQUENCE [LARGE SCALE GENOMIC DNA]</scope>
    <source>
        <strain evidence="5">Tucson 15010-1051.87</strain>
    </source>
</reference>
<dbReference type="AlphaFoldDB" id="B4LDH7"/>
<keyword evidence="5" id="KW-1185">Reference proteome</keyword>
<dbReference type="InParanoid" id="B4LDH7"/>
<dbReference type="GO" id="GO:0016567">
    <property type="term" value="P:protein ubiquitination"/>
    <property type="evidence" value="ECO:0007669"/>
    <property type="project" value="UniProtKB-UniPathway"/>
</dbReference>
<dbReference type="STRING" id="7244.B4LDH7"/>
<proteinExistence type="inferred from homology"/>
<comment type="similarity">
    <text evidence="1 3">Belongs to the SKP1 family.</text>
</comment>
<organism evidence="4 5">
    <name type="scientific">Drosophila virilis</name>
    <name type="common">Fruit fly</name>
    <dbReference type="NCBI Taxonomy" id="7244"/>
    <lineage>
        <taxon>Eukaryota</taxon>
        <taxon>Metazoa</taxon>
        <taxon>Ecdysozoa</taxon>
        <taxon>Arthropoda</taxon>
        <taxon>Hexapoda</taxon>
        <taxon>Insecta</taxon>
        <taxon>Pterygota</taxon>
        <taxon>Neoptera</taxon>
        <taxon>Endopterygota</taxon>
        <taxon>Diptera</taxon>
        <taxon>Brachycera</taxon>
        <taxon>Muscomorpha</taxon>
        <taxon>Ephydroidea</taxon>
        <taxon>Drosophilidae</taxon>
        <taxon>Drosophila</taxon>
    </lineage>
</organism>
<dbReference type="OrthoDB" id="2342932at2759"/>
<keyword evidence="2 3" id="KW-0833">Ubl conjugation pathway</keyword>
<evidence type="ECO:0000313" key="5">
    <source>
        <dbReference type="Proteomes" id="UP000008792"/>
    </source>
</evidence>
<dbReference type="KEGG" id="dvi:6624564"/>
<dbReference type="SUPFAM" id="SSF54695">
    <property type="entry name" value="POZ domain"/>
    <property type="match status" value="1"/>
</dbReference>
<dbReference type="UniPathway" id="UPA00143"/>
<dbReference type="Proteomes" id="UP000008792">
    <property type="component" value="Unassembled WGS sequence"/>
</dbReference>
<evidence type="ECO:0008006" key="6">
    <source>
        <dbReference type="Google" id="ProtNLM"/>
    </source>
</evidence>
<evidence type="ECO:0000256" key="1">
    <source>
        <dbReference type="ARBA" id="ARBA00009993"/>
    </source>
</evidence>
<dbReference type="InterPro" id="IPR001232">
    <property type="entry name" value="SKP1-like"/>
</dbReference>
<protein>
    <recommendedName>
        <fullName evidence="6">SKP1 component POZ domain-containing protein</fullName>
    </recommendedName>
</protein>
<dbReference type="Gene3D" id="3.30.710.10">
    <property type="entry name" value="Potassium Channel Kv1.1, Chain A"/>
    <property type="match status" value="1"/>
</dbReference>